<keyword evidence="4" id="KW-0507">mRNA processing</keyword>
<dbReference type="InterPro" id="IPR006676">
    <property type="entry name" value="tRNA_splic"/>
</dbReference>
<dbReference type="GO" id="GO:0000213">
    <property type="term" value="F:tRNA-intron lyase activity"/>
    <property type="evidence" value="ECO:0007669"/>
    <property type="project" value="UniProtKB-UniRule"/>
</dbReference>
<dbReference type="Gene3D" id="3.40.1350.10">
    <property type="match status" value="1"/>
</dbReference>
<evidence type="ECO:0000256" key="11">
    <source>
        <dbReference type="PIRSR" id="PIRSR017250-50"/>
    </source>
</evidence>
<reference evidence="15" key="2">
    <citation type="submission" date="2025-08" db="UniProtKB">
        <authorList>
            <consortium name="Ensembl"/>
        </authorList>
    </citation>
    <scope>IDENTIFICATION</scope>
</reference>
<evidence type="ECO:0000256" key="4">
    <source>
        <dbReference type="ARBA" id="ARBA00022664"/>
    </source>
</evidence>
<feature type="domain" description="tRNA intron endonuclease catalytic" evidence="13">
    <location>
        <begin position="219"/>
        <end position="301"/>
    </location>
</feature>
<evidence type="ECO:0000256" key="5">
    <source>
        <dbReference type="ARBA" id="ARBA00022694"/>
    </source>
</evidence>
<feature type="compositionally biased region" description="Low complexity" evidence="12">
    <location>
        <begin position="9"/>
        <end position="19"/>
    </location>
</feature>
<comment type="subunit">
    <text evidence="8">tRNA splicing endonuclease is a heterotetramer composed of TSEN2, TSEN15, TSEN34/LENG5 and TSEN54. tRNA splicing endonuclease complex also contains proteins of the pre-mRNA 3'-end processing machinery such as CLP1, CPSF1, CPSF4 and CSTF2.</text>
</comment>
<dbReference type="Pfam" id="PF01974">
    <property type="entry name" value="tRNA_int_endo"/>
    <property type="match status" value="1"/>
</dbReference>
<evidence type="ECO:0000256" key="1">
    <source>
        <dbReference type="ARBA" id="ARBA00004604"/>
    </source>
</evidence>
<dbReference type="Pfam" id="PF26577">
    <property type="entry name" value="TSEN34_N"/>
    <property type="match status" value="1"/>
</dbReference>
<evidence type="ECO:0000256" key="10">
    <source>
        <dbReference type="PIRNR" id="PIRNR017250"/>
    </source>
</evidence>
<keyword evidence="5 10" id="KW-0819">tRNA processing</keyword>
<dbReference type="Ensembl" id="ENSSORT00005002568.1">
    <property type="protein sequence ID" value="ENSSORP00005002505.1"/>
    <property type="gene ID" value="ENSSORG00005001488.1"/>
</dbReference>
<evidence type="ECO:0000259" key="13">
    <source>
        <dbReference type="Pfam" id="PF01974"/>
    </source>
</evidence>
<dbReference type="GO" id="GO:0000379">
    <property type="term" value="P:tRNA-type intron splice site recognition and cleavage"/>
    <property type="evidence" value="ECO:0007669"/>
    <property type="project" value="UniProtKB-UniRule"/>
</dbReference>
<evidence type="ECO:0000313" key="15">
    <source>
        <dbReference type="Ensembl" id="ENSSORP00005002505.1"/>
    </source>
</evidence>
<keyword evidence="6 10" id="KW-0456">Lyase</keyword>
<dbReference type="NCBIfam" id="TIGR00324">
    <property type="entry name" value="endA"/>
    <property type="match status" value="1"/>
</dbReference>
<feature type="active site" evidence="11">
    <location>
        <position position="247"/>
    </location>
</feature>
<keyword evidence="7 10" id="KW-0539">Nucleus</keyword>
<dbReference type="PIRSF" id="PIRSF017250">
    <property type="entry name" value="tRNA_splic_SEN34"/>
    <property type="match status" value="1"/>
</dbReference>
<dbReference type="FunCoup" id="A0A672YE96">
    <property type="interactions" value="425"/>
</dbReference>
<dbReference type="FunFam" id="3.40.1350.10:FF:000002">
    <property type="entry name" value="tRNA-splicing endonuclease subunit Sen34"/>
    <property type="match status" value="1"/>
</dbReference>
<reference evidence="15" key="3">
    <citation type="submission" date="2025-09" db="UniProtKB">
        <authorList>
            <consortium name="Ensembl"/>
        </authorList>
    </citation>
    <scope>IDENTIFICATION</scope>
</reference>
<dbReference type="PANTHER" id="PTHR13070:SF0">
    <property type="entry name" value="TRNA-SPLICING ENDONUCLEASE SUBUNIT SEN34"/>
    <property type="match status" value="1"/>
</dbReference>
<evidence type="ECO:0000256" key="6">
    <source>
        <dbReference type="ARBA" id="ARBA00023239"/>
    </source>
</evidence>
<dbReference type="PANTHER" id="PTHR13070">
    <property type="entry name" value="TRNA-SPLICING ENDONUCLEASE SUBUNIT SEN34-RELATED"/>
    <property type="match status" value="1"/>
</dbReference>
<feature type="active site" evidence="11">
    <location>
        <position position="255"/>
    </location>
</feature>
<comment type="similarity">
    <text evidence="2 10">Belongs to the tRNA-intron endonuclease family.</text>
</comment>
<dbReference type="InterPro" id="IPR011856">
    <property type="entry name" value="tRNA_endonuc-like_dom_sf"/>
</dbReference>
<evidence type="ECO:0000256" key="9">
    <source>
        <dbReference type="ARBA" id="ARBA00070870"/>
    </source>
</evidence>
<dbReference type="InParanoid" id="A0A672YE96"/>
<dbReference type="GO" id="GO:0006397">
    <property type="term" value="P:mRNA processing"/>
    <property type="evidence" value="ECO:0007669"/>
    <property type="project" value="UniProtKB-KW"/>
</dbReference>
<evidence type="ECO:0000259" key="14">
    <source>
        <dbReference type="Pfam" id="PF26577"/>
    </source>
</evidence>
<dbReference type="GO" id="GO:0003676">
    <property type="term" value="F:nucleic acid binding"/>
    <property type="evidence" value="ECO:0007669"/>
    <property type="project" value="InterPro"/>
</dbReference>
<name>A0A672YE96_9TELE</name>
<evidence type="ECO:0000256" key="8">
    <source>
        <dbReference type="ARBA" id="ARBA00064779"/>
    </source>
</evidence>
<protein>
    <recommendedName>
        <fullName evidence="9 10">tRNA-splicing endonuclease subunit Sen34</fullName>
        <ecNumber evidence="3 10">4.6.1.16</ecNumber>
    </recommendedName>
</protein>
<comment type="function">
    <text evidence="10">Constitutes one of the two catalytic subunit of the tRNA-splicing endonuclease complex, a complex responsible for identification and cleavage of the splice sites in pre-tRNA. It cleaves pre-tRNA at the 5'- and 3'-splice sites to release the intron. The products are an intron and two tRNA half-molecules bearing 2',3'-cyclic phosphate and 5'-OH termini. There are no conserved sequences at the splice sites, but the intron is invariably located at the same site in the gene, placing the splice sites an invariant distance from the constant structural features of the tRNA body.</text>
</comment>
<feature type="active site" evidence="11">
    <location>
        <position position="286"/>
    </location>
</feature>
<dbReference type="InterPro" id="IPR006677">
    <property type="entry name" value="tRNA_intron_Endonuc_cat-like"/>
</dbReference>
<evidence type="ECO:0000256" key="3">
    <source>
        <dbReference type="ARBA" id="ARBA00012573"/>
    </source>
</evidence>
<dbReference type="EC" id="4.6.1.16" evidence="3 10"/>
<accession>A0A672YE96</accession>
<keyword evidence="16" id="KW-1185">Reference proteome</keyword>
<dbReference type="InterPro" id="IPR059049">
    <property type="entry name" value="TSEN34_N"/>
</dbReference>
<dbReference type="GO" id="GO:0000214">
    <property type="term" value="C:tRNA-intron endonuclease complex"/>
    <property type="evidence" value="ECO:0007669"/>
    <property type="project" value="UniProtKB-UniRule"/>
</dbReference>
<dbReference type="AlphaFoldDB" id="A0A672YE96"/>
<dbReference type="GO" id="GO:0005730">
    <property type="term" value="C:nucleolus"/>
    <property type="evidence" value="ECO:0007669"/>
    <property type="project" value="UniProtKB-SubCell"/>
</dbReference>
<dbReference type="Proteomes" id="UP000472271">
    <property type="component" value="Chromosome 13"/>
</dbReference>
<sequence length="310" mass="34311">MATDDPGNRRPSPLSLSSSFRQGLMSDQISEEQEAESQSHVVAVSLVDSTPLLWRMQDLRAVRGQGLVGALVGSLARVPRQNGRMGRPLQLLQEEQRLLGEQGAIAMATRKQVSEERRSLVFESFDSYRSYEEQTVLALEDKKSSLLRAMTTPTPHTESKHVALRGHLETLDHHFTFPRSGLAVQLSTARAGLTYCPEDRVYLQADRSPRGPVSPQSEAKYQVFRDLRGRGFYLTSAGKFGGDFLVYPGDPLRFHSHFIAICLSLDESMCLLDVLTVARLGSNVKKTVLLCSATPEGGVVYTSLQWSGMV</sequence>
<evidence type="ECO:0000256" key="2">
    <source>
        <dbReference type="ARBA" id="ARBA00008078"/>
    </source>
</evidence>
<feature type="region of interest" description="Disordered" evidence="12">
    <location>
        <begin position="1"/>
        <end position="20"/>
    </location>
</feature>
<comment type="subcellular location">
    <subcellularLocation>
        <location evidence="1">Nucleus</location>
        <location evidence="1">Nucleolus</location>
    </subcellularLocation>
</comment>
<dbReference type="InterPro" id="IPR016690">
    <property type="entry name" value="TSEN34"/>
</dbReference>
<reference evidence="15" key="1">
    <citation type="submission" date="2019-06" db="EMBL/GenBank/DDBJ databases">
        <authorList>
            <consortium name="Wellcome Sanger Institute Data Sharing"/>
        </authorList>
    </citation>
    <scope>NUCLEOTIDE SEQUENCE [LARGE SCALE GENOMIC DNA]</scope>
</reference>
<proteinExistence type="inferred from homology"/>
<gene>
    <name evidence="15" type="primary">tsen34</name>
</gene>
<evidence type="ECO:0000256" key="12">
    <source>
        <dbReference type="SAM" id="MobiDB-lite"/>
    </source>
</evidence>
<organism evidence="15 16">
    <name type="scientific">Sphaeramia orbicularis</name>
    <name type="common">orbiculate cardinalfish</name>
    <dbReference type="NCBI Taxonomy" id="375764"/>
    <lineage>
        <taxon>Eukaryota</taxon>
        <taxon>Metazoa</taxon>
        <taxon>Chordata</taxon>
        <taxon>Craniata</taxon>
        <taxon>Vertebrata</taxon>
        <taxon>Euteleostomi</taxon>
        <taxon>Actinopterygii</taxon>
        <taxon>Neopterygii</taxon>
        <taxon>Teleostei</taxon>
        <taxon>Neoteleostei</taxon>
        <taxon>Acanthomorphata</taxon>
        <taxon>Gobiaria</taxon>
        <taxon>Kurtiformes</taxon>
        <taxon>Apogonoidei</taxon>
        <taxon>Apogonidae</taxon>
        <taxon>Apogoninae</taxon>
        <taxon>Sphaeramia</taxon>
    </lineage>
</organism>
<dbReference type="InterPro" id="IPR036167">
    <property type="entry name" value="tRNA_intron_Endo_cat-like_sf"/>
</dbReference>
<feature type="domain" description="TSEN34 N-terminal" evidence="14">
    <location>
        <begin position="43"/>
        <end position="107"/>
    </location>
</feature>
<evidence type="ECO:0000313" key="16">
    <source>
        <dbReference type="Proteomes" id="UP000472271"/>
    </source>
</evidence>
<dbReference type="SUPFAM" id="SSF53032">
    <property type="entry name" value="tRNA-intron endonuclease catalytic domain-like"/>
    <property type="match status" value="1"/>
</dbReference>
<dbReference type="CDD" id="cd22363">
    <property type="entry name" value="tRNA-intron_lyase_C"/>
    <property type="match status" value="1"/>
</dbReference>
<evidence type="ECO:0000256" key="7">
    <source>
        <dbReference type="ARBA" id="ARBA00023242"/>
    </source>
</evidence>